<feature type="compositionally biased region" description="Gly residues" evidence="4">
    <location>
        <begin position="101"/>
        <end position="114"/>
    </location>
</feature>
<comment type="caution">
    <text evidence="5">The sequence shown here is derived from an EMBL/GenBank/DDBJ whole genome shotgun (WGS) entry which is preliminary data.</text>
</comment>
<evidence type="ECO:0000256" key="4">
    <source>
        <dbReference type="SAM" id="MobiDB-lite"/>
    </source>
</evidence>
<evidence type="ECO:0000313" key="5">
    <source>
        <dbReference type="EMBL" id="GBG30881.1"/>
    </source>
</evidence>
<accession>A0A2R5GRA8</accession>
<evidence type="ECO:0000256" key="3">
    <source>
        <dbReference type="ARBA" id="ARBA00023274"/>
    </source>
</evidence>
<dbReference type="FunFam" id="1.10.10.1410:FF:000002">
    <property type="entry name" value="60S acidic ribosomal protein P2"/>
    <property type="match status" value="1"/>
</dbReference>
<keyword evidence="2 5" id="KW-0689">Ribosomal protein</keyword>
<dbReference type="GO" id="GO:0002182">
    <property type="term" value="P:cytoplasmic translational elongation"/>
    <property type="evidence" value="ECO:0007669"/>
    <property type="project" value="InterPro"/>
</dbReference>
<keyword evidence="6" id="KW-1185">Reference proteome</keyword>
<dbReference type="InterPro" id="IPR044076">
    <property type="entry name" value="Ribosomal_P2"/>
</dbReference>
<name>A0A2R5GRA8_9STRA</name>
<organism evidence="5 6">
    <name type="scientific">Hondaea fermentalgiana</name>
    <dbReference type="NCBI Taxonomy" id="2315210"/>
    <lineage>
        <taxon>Eukaryota</taxon>
        <taxon>Sar</taxon>
        <taxon>Stramenopiles</taxon>
        <taxon>Bigyra</taxon>
        <taxon>Labyrinthulomycetes</taxon>
        <taxon>Thraustochytrida</taxon>
        <taxon>Thraustochytriidae</taxon>
        <taxon>Hondaea</taxon>
    </lineage>
</organism>
<dbReference type="InParanoid" id="A0A2R5GRA8"/>
<proteinExistence type="inferred from homology"/>
<protein>
    <submittedName>
        <fullName evidence="5">60S acidic ribosomal protein P2</fullName>
    </submittedName>
</protein>
<comment type="similarity">
    <text evidence="1">Belongs to the eukaryotic ribosomal protein P1/P2 family.</text>
</comment>
<dbReference type="Gene3D" id="1.10.10.1410">
    <property type="match status" value="1"/>
</dbReference>
<feature type="region of interest" description="Disordered" evidence="4">
    <location>
        <begin position="69"/>
        <end position="114"/>
    </location>
</feature>
<dbReference type="InterPro" id="IPR038716">
    <property type="entry name" value="P1/P2_N_sf"/>
</dbReference>
<dbReference type="OrthoDB" id="1227494at2759"/>
<feature type="compositionally biased region" description="Gly residues" evidence="4">
    <location>
        <begin position="69"/>
        <end position="83"/>
    </location>
</feature>
<dbReference type="GO" id="GO:0022625">
    <property type="term" value="C:cytosolic large ribosomal subunit"/>
    <property type="evidence" value="ECO:0007669"/>
    <property type="project" value="InterPro"/>
</dbReference>
<evidence type="ECO:0000256" key="1">
    <source>
        <dbReference type="ARBA" id="ARBA00005436"/>
    </source>
</evidence>
<dbReference type="PANTHER" id="PTHR21141">
    <property type="entry name" value="60S ACIDIC RIBOSOMAL PROTEIN FAMILY MEMBER"/>
    <property type="match status" value="1"/>
</dbReference>
<dbReference type="EMBL" id="BEYU01000084">
    <property type="protein sequence ID" value="GBG30881.1"/>
    <property type="molecule type" value="Genomic_DNA"/>
</dbReference>
<feature type="compositionally biased region" description="Acidic residues" evidence="4">
    <location>
        <begin position="89"/>
        <end position="100"/>
    </location>
</feature>
<dbReference type="FunCoup" id="A0A2R5GRA8">
    <property type="interactions" value="187"/>
</dbReference>
<evidence type="ECO:0000313" key="6">
    <source>
        <dbReference type="Proteomes" id="UP000241890"/>
    </source>
</evidence>
<sequence length="114" mass="11309">MQYVAAYMLLALGGKEAPSSDDIKGLLEKAGVEVNEEKLETFVKAVEGKDINELIAQGKEKMVTIQGAAGSGSGGAAAGGAAGGAAAEEAAEEEEEEEVDVGGGDLFGGDGGGY</sequence>
<dbReference type="Pfam" id="PF00428">
    <property type="entry name" value="Ribosomal_60s"/>
    <property type="match status" value="1"/>
</dbReference>
<dbReference type="GO" id="GO:0003735">
    <property type="term" value="F:structural constituent of ribosome"/>
    <property type="evidence" value="ECO:0007669"/>
    <property type="project" value="InterPro"/>
</dbReference>
<dbReference type="InterPro" id="IPR027534">
    <property type="entry name" value="Ribosomal_P1/P2"/>
</dbReference>
<reference evidence="5 6" key="1">
    <citation type="submission" date="2017-12" db="EMBL/GenBank/DDBJ databases">
        <title>Sequencing, de novo assembly and annotation of complete genome of a new Thraustochytrid species, strain FCC1311.</title>
        <authorList>
            <person name="Sedici K."/>
            <person name="Godart F."/>
            <person name="Aiese Cigliano R."/>
            <person name="Sanseverino W."/>
            <person name="Barakat M."/>
            <person name="Ortet P."/>
            <person name="Marechal E."/>
            <person name="Cagnac O."/>
            <person name="Amato A."/>
        </authorList>
    </citation>
    <scope>NUCLEOTIDE SEQUENCE [LARGE SCALE GENOMIC DNA]</scope>
</reference>
<dbReference type="PANTHER" id="PTHR21141:SF5">
    <property type="entry name" value="LARGE RIBOSOMAL SUBUNIT PROTEIN P2"/>
    <property type="match status" value="1"/>
</dbReference>
<evidence type="ECO:0000256" key="2">
    <source>
        <dbReference type="ARBA" id="ARBA00022980"/>
    </source>
</evidence>
<dbReference type="Proteomes" id="UP000241890">
    <property type="component" value="Unassembled WGS sequence"/>
</dbReference>
<dbReference type="HAMAP" id="MF_01478">
    <property type="entry name" value="Ribosomal_L12_arch"/>
    <property type="match status" value="1"/>
</dbReference>
<dbReference type="AlphaFoldDB" id="A0A2R5GRA8"/>
<gene>
    <name evidence="5" type="ORF">FCC1311_071022</name>
</gene>
<keyword evidence="3" id="KW-0687">Ribonucleoprotein</keyword>
<dbReference type="CDD" id="cd05833">
    <property type="entry name" value="Ribosomal_P2"/>
    <property type="match status" value="1"/>
</dbReference>